<evidence type="ECO:0000256" key="11">
    <source>
        <dbReference type="ARBA" id="ARBA00023125"/>
    </source>
</evidence>
<organism evidence="20">
    <name type="scientific">Gammapapillomavirus 12</name>
    <dbReference type="NCBI Taxonomy" id="1513257"/>
    <lineage>
        <taxon>Viruses</taxon>
        <taxon>Monodnaviria</taxon>
        <taxon>Shotokuvirae</taxon>
        <taxon>Cossaviricota</taxon>
        <taxon>Papovaviricetes</taxon>
        <taxon>Zurhausenvirales</taxon>
        <taxon>Papillomaviridae</taxon>
        <taxon>Firstpapillomavirinae</taxon>
        <taxon>Gammapapillomavirus</taxon>
    </lineage>
</organism>
<evidence type="ECO:0000256" key="19">
    <source>
        <dbReference type="PIRNR" id="PIRNR003407"/>
    </source>
</evidence>
<dbReference type="Proteomes" id="UP000290658">
    <property type="component" value="Segment"/>
</dbReference>
<keyword evidence="1 18" id="KW-1121">Modulation of host cell cycle by virus</keyword>
<dbReference type="InterPro" id="IPR000148">
    <property type="entry name" value="Papilloma_E7"/>
</dbReference>
<comment type="subcellular location">
    <subcellularLocation>
        <location evidence="18">Host cytoplasm</location>
    </subcellularLocation>
    <subcellularLocation>
        <location evidence="18">Host nucleus</location>
    </subcellularLocation>
    <text evidence="18">Predominantly found in the host nucleus.</text>
</comment>
<dbReference type="GO" id="GO:0003677">
    <property type="term" value="F:DNA binding"/>
    <property type="evidence" value="ECO:0007669"/>
    <property type="project" value="UniProtKB-UniRule"/>
</dbReference>
<dbReference type="GO" id="GO:0006351">
    <property type="term" value="P:DNA-templated transcription"/>
    <property type="evidence" value="ECO:0007669"/>
    <property type="project" value="UniProtKB-UniRule"/>
</dbReference>
<evidence type="ECO:0000256" key="9">
    <source>
        <dbReference type="ARBA" id="ARBA00022833"/>
    </source>
</evidence>
<comment type="domain">
    <text evidence="18">The E7 terminal domain is an intrinsically disordered domain, whose flexibility and conformational transitions confer target adaptability to the oncoprotein. It allows adaptation to a variety of protein targets and exposes the PEST degradation sequence that regulates its turnover in the cell.</text>
</comment>
<dbReference type="HAMAP" id="MF_04004">
    <property type="entry name" value="PPV_E7"/>
    <property type="match status" value="1"/>
</dbReference>
<evidence type="ECO:0000256" key="4">
    <source>
        <dbReference type="ARBA" id="ARBA00022581"/>
    </source>
</evidence>
<dbReference type="GO" id="GO:0039645">
    <property type="term" value="P:symbiont-mediated perturbation of host cell cycle G1/S transition checkpoint"/>
    <property type="evidence" value="ECO:0007669"/>
    <property type="project" value="UniProtKB-UniRule"/>
</dbReference>
<evidence type="ECO:0000256" key="13">
    <source>
        <dbReference type="ARBA" id="ARBA00023163"/>
    </source>
</evidence>
<proteinExistence type="inferred from homology"/>
<comment type="similarity">
    <text evidence="18 19">Belongs to the papillomaviridae E7 protein family.</text>
</comment>
<evidence type="ECO:0000256" key="8">
    <source>
        <dbReference type="ARBA" id="ARBA00022830"/>
    </source>
</evidence>
<evidence type="ECO:0000256" key="12">
    <source>
        <dbReference type="ARBA" id="ARBA00023159"/>
    </source>
</evidence>
<keyword evidence="17 18" id="KW-1078">G1/S host cell cycle checkpoint dysregulation by virus</keyword>
<evidence type="ECO:0000256" key="5">
    <source>
        <dbReference type="ARBA" id="ARBA00022632"/>
    </source>
</evidence>
<dbReference type="GO" id="GO:0003700">
    <property type="term" value="F:DNA-binding transcription factor activity"/>
    <property type="evidence" value="ECO:0007669"/>
    <property type="project" value="UniProtKB-UniRule"/>
</dbReference>
<keyword evidence="15" id="KW-0922">Interferon antiviral system evasion</keyword>
<evidence type="ECO:0000256" key="1">
    <source>
        <dbReference type="ARBA" id="ARBA00022504"/>
    </source>
</evidence>
<dbReference type="EMBL" id="MF588718">
    <property type="protein sequence ID" value="ATQ38367.1"/>
    <property type="molecule type" value="Genomic_DNA"/>
</dbReference>
<comment type="subunit">
    <text evidence="18">Homodimer. Homooligomer. Interacts with host RB1; this interaction induces dissociation of RB1-E2F1 complex thereby disrupting RB1 activity. Interacts with host EP300; this interaction represses EP300 transcriptional activity. Interacts with protein E2; this interaction inhibits E7 oncogenic activity. Interacts with host TMEM173/STING; this interaction impairs the ability of TMEM173/STING to sense cytosolic DNA and promote the production of type I interferon (IFN-alpha and IFN-beta).</text>
</comment>
<keyword evidence="16 18" id="KW-0899">Viral immunoevasion</keyword>
<dbReference type="GO" id="GO:0052170">
    <property type="term" value="P:symbiont-mediated suppression of host innate immune response"/>
    <property type="evidence" value="ECO:0007669"/>
    <property type="project" value="UniProtKB-KW"/>
</dbReference>
<keyword evidence="2 18" id="KW-0244">Early protein</keyword>
<keyword evidence="14 18" id="KW-1035">Host cytoplasm</keyword>
<keyword evidence="4 18" id="KW-0945">Host-virus interaction</keyword>
<gene>
    <name evidence="18 20" type="primary">E7</name>
</gene>
<evidence type="ECO:0000256" key="3">
    <source>
        <dbReference type="ARBA" id="ARBA00022562"/>
    </source>
</evidence>
<evidence type="ECO:0000256" key="15">
    <source>
        <dbReference type="ARBA" id="ARBA00023258"/>
    </source>
</evidence>
<keyword evidence="10 18" id="KW-0805">Transcription regulation</keyword>
<keyword evidence="8 18" id="KW-1114">Inhibition of host interferon signaling pathway by virus</keyword>
<protein>
    <recommendedName>
        <fullName evidence="18 19">Protein E7</fullName>
    </recommendedName>
</protein>
<accession>A0A2D2ALP0</accession>
<evidence type="ECO:0000256" key="6">
    <source>
        <dbReference type="ARBA" id="ARBA00022723"/>
    </source>
</evidence>
<evidence type="ECO:0000313" key="20">
    <source>
        <dbReference type="EMBL" id="ATQ38367.1"/>
    </source>
</evidence>
<evidence type="ECO:0000256" key="17">
    <source>
        <dbReference type="ARBA" id="ARBA00023309"/>
    </source>
</evidence>
<evidence type="ECO:0000256" key="16">
    <source>
        <dbReference type="ARBA" id="ARBA00023280"/>
    </source>
</evidence>
<evidence type="ECO:0000256" key="10">
    <source>
        <dbReference type="ARBA" id="ARBA00023015"/>
    </source>
</evidence>
<keyword evidence="9 18" id="KW-0862">Zinc</keyword>
<evidence type="ECO:0000256" key="18">
    <source>
        <dbReference type="HAMAP-Rule" id="MF_04004"/>
    </source>
</evidence>
<keyword evidence="11 18" id="KW-0238">DNA-binding</keyword>
<dbReference type="Pfam" id="PF00527">
    <property type="entry name" value="E7"/>
    <property type="match status" value="1"/>
</dbReference>
<dbReference type="Gene3D" id="3.30.160.330">
    <property type="match status" value="1"/>
</dbReference>
<feature type="short sequence motif" description="Nuclear export signal" evidence="18">
    <location>
        <begin position="63"/>
        <end position="71"/>
    </location>
</feature>
<reference evidence="20" key="1">
    <citation type="journal article" date="2018" name="MSphere">
        <title>Metagenomic Discovery of 83 New Human Papillomavirus Types in Patients with Immunodeficiency.</title>
        <authorList>
            <person name="Pastrana D.V."/>
            <person name="Peretti A."/>
            <person name="Welch N.L."/>
            <person name="Borgogna C."/>
            <person name="Olivero C."/>
            <person name="Badolato R."/>
            <person name="Notarangelo L.D."/>
            <person name="Gariglio M."/>
            <person name="FitzGerald P.C."/>
            <person name="McIntosh C.E."/>
            <person name="Reeves J."/>
            <person name="Starrett G.J."/>
            <person name="Bliskovsky V."/>
            <person name="Velez D."/>
            <person name="Brownell I."/>
            <person name="Yarchoan R."/>
            <person name="Wyvill K.M."/>
            <person name="Uldrick T.S."/>
            <person name="Maldarelli F."/>
            <person name="Lisco A."/>
            <person name="Sereti I."/>
            <person name="Gonzalez C.M."/>
            <person name="Androphy E.J."/>
            <person name="McBride A.A."/>
            <person name="Van Doorslaer K."/>
            <person name="Garcia F."/>
            <person name="Dvoretzky I."/>
            <person name="Liu J.S."/>
            <person name="Han J."/>
            <person name="Murphy P.M."/>
            <person name="McDermott D.H."/>
            <person name="Buck C.B."/>
        </authorList>
    </citation>
    <scope>NUCLEOTIDE SEQUENCE</scope>
    <source>
        <strain evidence="20">Gamma12_w11c13</strain>
    </source>
</reference>
<dbReference type="PIRSF" id="PIRSF003407">
    <property type="entry name" value="Papvi_E7"/>
    <property type="match status" value="1"/>
</dbReference>
<feature type="short sequence motif" description="LXCXE motif; interaction with host RB1 and TMEM173/STING" evidence="18">
    <location>
        <begin position="22"/>
        <end position="26"/>
    </location>
</feature>
<comment type="PTM">
    <text evidence="18">Highly phosphorylated.</text>
</comment>
<name>A0A2D2ALP0_9PAPI</name>
<evidence type="ECO:0000256" key="2">
    <source>
        <dbReference type="ARBA" id="ARBA00022518"/>
    </source>
</evidence>
<sequence>MRGDIATIPDIVLDSLVCPANLNCDESLSPDVEAEEERYKIDTYCLSCSARLRLYVEASSFAIRTLQHLLLTELKLICPGCARNNQQHGRRN</sequence>
<keyword evidence="3 18" id="KW-1048">Host nucleus</keyword>
<dbReference type="GO" id="GO:0008270">
    <property type="term" value="F:zinc ion binding"/>
    <property type="evidence" value="ECO:0007669"/>
    <property type="project" value="UniProtKB-KW"/>
</dbReference>
<dbReference type="GO" id="GO:0019904">
    <property type="term" value="F:protein domain specific binding"/>
    <property type="evidence" value="ECO:0007669"/>
    <property type="project" value="UniProtKB-UniRule"/>
</dbReference>
<evidence type="ECO:0000256" key="7">
    <source>
        <dbReference type="ARBA" id="ARBA00022771"/>
    </source>
</evidence>
<comment type="function">
    <text evidence="19">E7 protein has both transforming and trans-activating activities.</text>
</comment>
<dbReference type="GO" id="GO:0042025">
    <property type="term" value="C:host cell nucleus"/>
    <property type="evidence" value="ECO:0007669"/>
    <property type="project" value="UniProtKB-SubCell"/>
</dbReference>
<feature type="zinc finger region" evidence="18">
    <location>
        <begin position="45"/>
        <end position="81"/>
    </location>
</feature>
<keyword evidence="5 18" id="KW-1090">Inhibition of host innate immune response by virus</keyword>
<keyword evidence="7 18" id="KW-0863">Zinc-finger</keyword>
<keyword evidence="12 18" id="KW-0010">Activator</keyword>
<evidence type="ECO:0000256" key="14">
    <source>
        <dbReference type="ARBA" id="ARBA00023200"/>
    </source>
</evidence>
<keyword evidence="13 18" id="KW-0804">Transcription</keyword>
<comment type="function">
    <text evidence="18">Plays a role in viral genome replication by driving entry of quiescent cells into the cell cycle. Stimulation of progression from G1 to S phase allows the virus to efficiently use the cellular DNA replicating machinery to achieve viral genome replication. E7 protein has both transforming and trans-activating activities. Induces the disassembly of the E2F1 transcription factor from RB1, with subsequent transcriptional activation of E2F1-regulated S-phase genes. Interferes with host histone deacetylation mediated by HDAC1 and HDAC2, leading to transcription activation. Plays also a role in the inhibition of both antiviral and antiproliferative functions of host interferon alpha. Interaction with host TMEM173/STING impairs the ability of TMEM173/STING to sense cytosolic DNA and promote the production of type I interferon (IFN-alpha and IFN-beta).</text>
</comment>
<dbReference type="GO" id="GO:0030430">
    <property type="term" value="C:host cell cytoplasm"/>
    <property type="evidence" value="ECO:0007669"/>
    <property type="project" value="UniProtKB-SubCell"/>
</dbReference>
<keyword evidence="6 18" id="KW-0479">Metal-binding</keyword>
<comment type="caution">
    <text evidence="18">Lacks conserved residue(s) required for the propagation of feature annotation.</text>
</comment>
<dbReference type="SUPFAM" id="SSF161234">
    <property type="entry name" value="E7 C-terminal domain-like"/>
    <property type="match status" value="1"/>
</dbReference>
<dbReference type="GO" id="GO:0039502">
    <property type="term" value="P:symbiont-mediated suppression of host type I interferon-mediated signaling pathway"/>
    <property type="evidence" value="ECO:0007669"/>
    <property type="project" value="UniProtKB-UniRule"/>
</dbReference>